<keyword evidence="3 7" id="KW-0997">Cell inner membrane</keyword>
<dbReference type="Pfam" id="PF06808">
    <property type="entry name" value="DctM"/>
    <property type="match status" value="1"/>
</dbReference>
<feature type="domain" description="TRAP C4-dicarboxylate transport system permease DctM subunit" evidence="8">
    <location>
        <begin position="10"/>
        <end position="412"/>
    </location>
</feature>
<keyword evidence="2" id="KW-1003">Cell membrane</keyword>
<evidence type="ECO:0000256" key="2">
    <source>
        <dbReference type="ARBA" id="ARBA00022475"/>
    </source>
</evidence>
<feature type="transmembrane region" description="Helical" evidence="7">
    <location>
        <begin position="236"/>
        <end position="255"/>
    </location>
</feature>
<proteinExistence type="inferred from homology"/>
<name>A0A2T3JGJ1_9GAMM</name>
<feature type="transmembrane region" description="Helical" evidence="7">
    <location>
        <begin position="44"/>
        <end position="65"/>
    </location>
</feature>
<dbReference type="RefSeq" id="WP_107243034.1">
    <property type="nucleotide sequence ID" value="NZ_PYMJ01000011.1"/>
</dbReference>
<keyword evidence="5 7" id="KW-1133">Transmembrane helix</keyword>
<feature type="transmembrane region" description="Helical" evidence="7">
    <location>
        <begin position="309"/>
        <end position="339"/>
    </location>
</feature>
<dbReference type="GO" id="GO:0005886">
    <property type="term" value="C:plasma membrane"/>
    <property type="evidence" value="ECO:0007669"/>
    <property type="project" value="UniProtKB-SubCell"/>
</dbReference>
<feature type="transmembrane region" description="Helical" evidence="7">
    <location>
        <begin position="126"/>
        <end position="146"/>
    </location>
</feature>
<organism evidence="9 10">
    <name type="scientific">Photobacterium frigidiphilum</name>
    <dbReference type="NCBI Taxonomy" id="264736"/>
    <lineage>
        <taxon>Bacteria</taxon>
        <taxon>Pseudomonadati</taxon>
        <taxon>Pseudomonadota</taxon>
        <taxon>Gammaproteobacteria</taxon>
        <taxon>Vibrionales</taxon>
        <taxon>Vibrionaceae</taxon>
        <taxon>Photobacterium</taxon>
    </lineage>
</organism>
<protein>
    <recommendedName>
        <fullName evidence="7">TRAP transporter large permease protein</fullName>
    </recommendedName>
</protein>
<comment type="similarity">
    <text evidence="7">Belongs to the TRAP transporter large permease family.</text>
</comment>
<dbReference type="EMBL" id="PYMJ01000011">
    <property type="protein sequence ID" value="PSU48043.1"/>
    <property type="molecule type" value="Genomic_DNA"/>
</dbReference>
<keyword evidence="10" id="KW-1185">Reference proteome</keyword>
<gene>
    <name evidence="9" type="ORF">C9J12_12550</name>
</gene>
<sequence>MLGIFSGWGALLAVGMPVAFTLYVVSIAYLLLNSGIALSPQKIISGLNSFPLLAVPFFIFSGLLMNSAGITDKMFNFARNLTGHFTGSLGHVNILASLLFSGMSGSAHADAGGLGQLEIKAMRDEGYDDGFSGAITAASSVIGPLMPPSIPMVIYGVMSGASVGALFLAGIVPALLCTVALMVMVYIIAKKKNYKVYPRASMKMIFSSFKEAFLALLTPVIIIGGIFSGIVTPTEAAVVASLYAMFLGFFVYKELTFSTLVRLIHETVNTSAVIGFLIGGVSLFGYLIIKEDIPMKAAELFLQVTDSPIVFLLMVSVMLFILGAFIETLALLLILVPILLPITVQLGIDPVHFGVVVVLNMMLGILTPPMGVSLFVVSKVGNIPYEVLARSVIVFLIPLIAVLLLIIFFPQLVLFLPNMLL</sequence>
<comment type="caution">
    <text evidence="9">The sequence shown here is derived from an EMBL/GenBank/DDBJ whole genome shotgun (WGS) entry which is preliminary data.</text>
</comment>
<evidence type="ECO:0000256" key="4">
    <source>
        <dbReference type="ARBA" id="ARBA00022692"/>
    </source>
</evidence>
<feature type="transmembrane region" description="Helical" evidence="7">
    <location>
        <begin position="6"/>
        <end position="32"/>
    </location>
</feature>
<evidence type="ECO:0000256" key="6">
    <source>
        <dbReference type="ARBA" id="ARBA00023136"/>
    </source>
</evidence>
<dbReference type="Proteomes" id="UP000240987">
    <property type="component" value="Unassembled WGS sequence"/>
</dbReference>
<feature type="transmembrane region" description="Helical" evidence="7">
    <location>
        <begin position="392"/>
        <end position="416"/>
    </location>
</feature>
<reference evidence="9 10" key="1">
    <citation type="submission" date="2018-01" db="EMBL/GenBank/DDBJ databases">
        <title>Whole genome sequencing of Histamine producing bacteria.</title>
        <authorList>
            <person name="Butler K."/>
        </authorList>
    </citation>
    <scope>NUCLEOTIDE SEQUENCE [LARGE SCALE GENOMIC DNA]</scope>
    <source>
        <strain evidence="9 10">JCM 12947</strain>
    </source>
</reference>
<keyword evidence="7" id="KW-0813">Transport</keyword>
<dbReference type="AlphaFoldDB" id="A0A2T3JGJ1"/>
<dbReference type="GO" id="GO:0022857">
    <property type="term" value="F:transmembrane transporter activity"/>
    <property type="evidence" value="ECO:0007669"/>
    <property type="project" value="UniProtKB-UniRule"/>
</dbReference>
<dbReference type="InterPro" id="IPR010656">
    <property type="entry name" value="DctM"/>
</dbReference>
<feature type="transmembrane region" description="Helical" evidence="7">
    <location>
        <begin position="85"/>
        <end position="105"/>
    </location>
</feature>
<comment type="subunit">
    <text evidence="7">The complex comprises the extracytoplasmic solute receptor protein and the two transmembrane proteins.</text>
</comment>
<evidence type="ECO:0000256" key="3">
    <source>
        <dbReference type="ARBA" id="ARBA00022519"/>
    </source>
</evidence>
<comment type="subcellular location">
    <subcellularLocation>
        <location evidence="1 7">Cell inner membrane</location>
        <topology evidence="1 7">Multi-pass membrane protein</topology>
    </subcellularLocation>
</comment>
<evidence type="ECO:0000256" key="7">
    <source>
        <dbReference type="RuleBase" id="RU369079"/>
    </source>
</evidence>
<keyword evidence="6 7" id="KW-0472">Membrane</keyword>
<evidence type="ECO:0000256" key="5">
    <source>
        <dbReference type="ARBA" id="ARBA00022989"/>
    </source>
</evidence>
<keyword evidence="4 7" id="KW-0812">Transmembrane</keyword>
<accession>A0A2T3JGJ1</accession>
<feature type="transmembrane region" description="Helical" evidence="7">
    <location>
        <begin position="209"/>
        <end position="230"/>
    </location>
</feature>
<dbReference type="PANTHER" id="PTHR33362:SF3">
    <property type="entry name" value="SIALIC ACID TRAP TRANSPORTER PERMEASE PROTEIN SIAT"/>
    <property type="match status" value="1"/>
</dbReference>
<evidence type="ECO:0000259" key="8">
    <source>
        <dbReference type="Pfam" id="PF06808"/>
    </source>
</evidence>
<evidence type="ECO:0000313" key="9">
    <source>
        <dbReference type="EMBL" id="PSU48043.1"/>
    </source>
</evidence>
<evidence type="ECO:0000256" key="1">
    <source>
        <dbReference type="ARBA" id="ARBA00004429"/>
    </source>
</evidence>
<dbReference type="InterPro" id="IPR004681">
    <property type="entry name" value="TRAP_DctM"/>
</dbReference>
<feature type="transmembrane region" description="Helical" evidence="7">
    <location>
        <begin position="267"/>
        <end position="289"/>
    </location>
</feature>
<comment type="function">
    <text evidence="7">Part of the tripartite ATP-independent periplasmic (TRAP) transport system.</text>
</comment>
<feature type="transmembrane region" description="Helical" evidence="7">
    <location>
        <begin position="351"/>
        <end position="372"/>
    </location>
</feature>
<feature type="transmembrane region" description="Helical" evidence="7">
    <location>
        <begin position="166"/>
        <end position="189"/>
    </location>
</feature>
<dbReference type="PIRSF" id="PIRSF006066">
    <property type="entry name" value="HI0050"/>
    <property type="match status" value="1"/>
</dbReference>
<dbReference type="PANTHER" id="PTHR33362">
    <property type="entry name" value="SIALIC ACID TRAP TRANSPORTER PERMEASE PROTEIN SIAT-RELATED"/>
    <property type="match status" value="1"/>
</dbReference>
<dbReference type="OrthoDB" id="8627919at2"/>
<evidence type="ECO:0000313" key="10">
    <source>
        <dbReference type="Proteomes" id="UP000240987"/>
    </source>
</evidence>
<dbReference type="NCBIfam" id="TIGR00786">
    <property type="entry name" value="dctM"/>
    <property type="match status" value="1"/>
</dbReference>